<evidence type="ECO:0000313" key="3">
    <source>
        <dbReference type="Proteomes" id="UP000015106"/>
    </source>
</evidence>
<keyword evidence="1" id="KW-0732">Signal</keyword>
<protein>
    <recommendedName>
        <fullName evidence="4">Secreted protein</fullName>
    </recommendedName>
</protein>
<evidence type="ECO:0008006" key="4">
    <source>
        <dbReference type="Google" id="ProtNLM"/>
    </source>
</evidence>
<organism evidence="2 3">
    <name type="scientific">Triticum urartu</name>
    <name type="common">Red wild einkorn</name>
    <name type="synonym">Crithodium urartu</name>
    <dbReference type="NCBI Taxonomy" id="4572"/>
    <lineage>
        <taxon>Eukaryota</taxon>
        <taxon>Viridiplantae</taxon>
        <taxon>Streptophyta</taxon>
        <taxon>Embryophyta</taxon>
        <taxon>Tracheophyta</taxon>
        <taxon>Spermatophyta</taxon>
        <taxon>Magnoliopsida</taxon>
        <taxon>Liliopsida</taxon>
        <taxon>Poales</taxon>
        <taxon>Poaceae</taxon>
        <taxon>BOP clade</taxon>
        <taxon>Pooideae</taxon>
        <taxon>Triticodae</taxon>
        <taxon>Triticeae</taxon>
        <taxon>Triticinae</taxon>
        <taxon>Triticum</taxon>
    </lineage>
</organism>
<evidence type="ECO:0000256" key="1">
    <source>
        <dbReference type="SAM" id="SignalP"/>
    </source>
</evidence>
<reference evidence="2" key="3">
    <citation type="submission" date="2022-06" db="UniProtKB">
        <authorList>
            <consortium name="EnsemblPlants"/>
        </authorList>
    </citation>
    <scope>IDENTIFICATION</scope>
</reference>
<sequence length="145" mass="16218">MHNRPSVLVVAFLLGYLSSQLDGFTVGAYYCKADVDLTLILSRQPSICQIWHSSKNLQSFSQVRAAHSTLGQLISSETWHLGWFNWSKAKESLKLREAYQVEQDVGGLEVAVDHRRVGIMEKGKALGRADSDLHPCHPRERAIGT</sequence>
<feature type="signal peptide" evidence="1">
    <location>
        <begin position="1"/>
        <end position="23"/>
    </location>
</feature>
<name>A0A8R7UJY0_TRIUA</name>
<reference evidence="2" key="2">
    <citation type="submission" date="2018-03" db="EMBL/GenBank/DDBJ databases">
        <title>The Triticum urartu genome reveals the dynamic nature of wheat genome evolution.</title>
        <authorList>
            <person name="Ling H."/>
            <person name="Ma B."/>
            <person name="Shi X."/>
            <person name="Liu H."/>
            <person name="Dong L."/>
            <person name="Sun H."/>
            <person name="Cao Y."/>
            <person name="Gao Q."/>
            <person name="Zheng S."/>
            <person name="Li Y."/>
            <person name="Yu Y."/>
            <person name="Du H."/>
            <person name="Qi M."/>
            <person name="Li Y."/>
            <person name="Yu H."/>
            <person name="Cui Y."/>
            <person name="Wang N."/>
            <person name="Chen C."/>
            <person name="Wu H."/>
            <person name="Zhao Y."/>
            <person name="Zhang J."/>
            <person name="Li Y."/>
            <person name="Zhou W."/>
            <person name="Zhang B."/>
            <person name="Hu W."/>
            <person name="Eijk M."/>
            <person name="Tang J."/>
            <person name="Witsenboer H."/>
            <person name="Zhao S."/>
            <person name="Li Z."/>
            <person name="Zhang A."/>
            <person name="Wang D."/>
            <person name="Liang C."/>
        </authorList>
    </citation>
    <scope>NUCLEOTIDE SEQUENCE [LARGE SCALE GENOMIC DNA]</scope>
    <source>
        <strain evidence="2">cv. G1812</strain>
    </source>
</reference>
<dbReference type="Proteomes" id="UP000015106">
    <property type="component" value="Chromosome 5"/>
</dbReference>
<feature type="chain" id="PRO_5035746326" description="Secreted protein" evidence="1">
    <location>
        <begin position="24"/>
        <end position="145"/>
    </location>
</feature>
<keyword evidence="3" id="KW-1185">Reference proteome</keyword>
<dbReference type="EnsemblPlants" id="TuG1812G0500002419.01.T01">
    <property type="protein sequence ID" value="TuG1812G0500002419.01.T01"/>
    <property type="gene ID" value="TuG1812G0500002419.01"/>
</dbReference>
<dbReference type="Gramene" id="TuG1812G0500002419.01.T01">
    <property type="protein sequence ID" value="TuG1812G0500002419.01.T01"/>
    <property type="gene ID" value="TuG1812G0500002419.01"/>
</dbReference>
<accession>A0A8R7UJY0</accession>
<proteinExistence type="predicted"/>
<evidence type="ECO:0000313" key="2">
    <source>
        <dbReference type="EnsemblPlants" id="TuG1812G0500002419.01.T01"/>
    </source>
</evidence>
<reference evidence="3" key="1">
    <citation type="journal article" date="2013" name="Nature">
        <title>Draft genome of the wheat A-genome progenitor Triticum urartu.</title>
        <authorList>
            <person name="Ling H.Q."/>
            <person name="Zhao S."/>
            <person name="Liu D."/>
            <person name="Wang J."/>
            <person name="Sun H."/>
            <person name="Zhang C."/>
            <person name="Fan H."/>
            <person name="Li D."/>
            <person name="Dong L."/>
            <person name="Tao Y."/>
            <person name="Gao C."/>
            <person name="Wu H."/>
            <person name="Li Y."/>
            <person name="Cui Y."/>
            <person name="Guo X."/>
            <person name="Zheng S."/>
            <person name="Wang B."/>
            <person name="Yu K."/>
            <person name="Liang Q."/>
            <person name="Yang W."/>
            <person name="Lou X."/>
            <person name="Chen J."/>
            <person name="Feng M."/>
            <person name="Jian J."/>
            <person name="Zhang X."/>
            <person name="Luo G."/>
            <person name="Jiang Y."/>
            <person name="Liu J."/>
            <person name="Wang Z."/>
            <person name="Sha Y."/>
            <person name="Zhang B."/>
            <person name="Wu H."/>
            <person name="Tang D."/>
            <person name="Shen Q."/>
            <person name="Xue P."/>
            <person name="Zou S."/>
            <person name="Wang X."/>
            <person name="Liu X."/>
            <person name="Wang F."/>
            <person name="Yang Y."/>
            <person name="An X."/>
            <person name="Dong Z."/>
            <person name="Zhang K."/>
            <person name="Zhang X."/>
            <person name="Luo M.C."/>
            <person name="Dvorak J."/>
            <person name="Tong Y."/>
            <person name="Wang J."/>
            <person name="Yang H."/>
            <person name="Li Z."/>
            <person name="Wang D."/>
            <person name="Zhang A."/>
            <person name="Wang J."/>
        </authorList>
    </citation>
    <scope>NUCLEOTIDE SEQUENCE</scope>
    <source>
        <strain evidence="3">cv. G1812</strain>
    </source>
</reference>
<dbReference type="AlphaFoldDB" id="A0A8R7UJY0"/>